<feature type="domain" description="ABC transporter" evidence="6">
    <location>
        <begin position="7"/>
        <end position="237"/>
    </location>
</feature>
<reference evidence="7 8" key="1">
    <citation type="submission" date="2020-08" db="EMBL/GenBank/DDBJ databases">
        <title>Novel species isolated from subtropical streams in China.</title>
        <authorList>
            <person name="Lu H."/>
        </authorList>
    </citation>
    <scope>NUCLEOTIDE SEQUENCE [LARGE SCALE GENOMIC DNA]</scope>
    <source>
        <strain evidence="7 8">KCTC 52442</strain>
    </source>
</reference>
<dbReference type="GO" id="GO:0005524">
    <property type="term" value="F:ATP binding"/>
    <property type="evidence" value="ECO:0007669"/>
    <property type="project" value="UniProtKB-KW"/>
</dbReference>
<sequence length="306" mass="34157">MAHNNHLLIQQVCKSYSGDRQALDNIHLELGNGMFGLLGPNGAGKSSLMRSIATLQSIDSGKILFNGNDISKQPESIRRVLGYLPQEFGVYPKVSAEKLLHYLAVLKGIRDQQQRTRQIDYLLARTNLSQYRHQAVAEFSGGMRQRFGIAQALLADPQILIVDEPTAGLDPQECHSLHHLLCEIAQSMIIIFSTHIVEDIHNLCSNMAVLDHGKVRFSGAPKTLIERLSKQLWQADISPEQIPAFQQQFPLLSSRFISGRCQVRVLAAQAPSSDFIQAAPDLQDAYFYLLQQHQHASLDLQQTQVA</sequence>
<evidence type="ECO:0000256" key="2">
    <source>
        <dbReference type="ARBA" id="ARBA00022448"/>
    </source>
</evidence>
<dbReference type="InterPro" id="IPR003593">
    <property type="entry name" value="AAA+_ATPase"/>
</dbReference>
<keyword evidence="8" id="KW-1185">Reference proteome</keyword>
<dbReference type="InterPro" id="IPR003439">
    <property type="entry name" value="ABC_transporter-like_ATP-bd"/>
</dbReference>
<keyword evidence="2" id="KW-0813">Transport</keyword>
<dbReference type="PANTHER" id="PTHR43335:SF2">
    <property type="entry name" value="ABC TRANSPORTER, ATP-BINDING PROTEIN"/>
    <property type="match status" value="1"/>
</dbReference>
<dbReference type="Pfam" id="PF00005">
    <property type="entry name" value="ABC_tran"/>
    <property type="match status" value="1"/>
</dbReference>
<keyword evidence="4" id="KW-0547">Nucleotide-binding</keyword>
<dbReference type="Gene3D" id="3.40.50.300">
    <property type="entry name" value="P-loop containing nucleotide triphosphate hydrolases"/>
    <property type="match status" value="1"/>
</dbReference>
<keyword evidence="5 7" id="KW-0067">ATP-binding</keyword>
<keyword evidence="3" id="KW-0472">Membrane</keyword>
<dbReference type="Proteomes" id="UP000643610">
    <property type="component" value="Unassembled WGS sequence"/>
</dbReference>
<name>A0ABR6XQB5_9BURK</name>
<dbReference type="SMART" id="SM00382">
    <property type="entry name" value="AAA"/>
    <property type="match status" value="1"/>
</dbReference>
<dbReference type="PROSITE" id="PS00211">
    <property type="entry name" value="ABC_TRANSPORTER_1"/>
    <property type="match status" value="1"/>
</dbReference>
<accession>A0ABR6XQB5</accession>
<evidence type="ECO:0000256" key="1">
    <source>
        <dbReference type="ARBA" id="ARBA00005417"/>
    </source>
</evidence>
<dbReference type="PROSITE" id="PS50893">
    <property type="entry name" value="ABC_TRANSPORTER_2"/>
    <property type="match status" value="1"/>
</dbReference>
<evidence type="ECO:0000259" key="6">
    <source>
        <dbReference type="PROSITE" id="PS50893"/>
    </source>
</evidence>
<dbReference type="SUPFAM" id="SSF52540">
    <property type="entry name" value="P-loop containing nucleoside triphosphate hydrolases"/>
    <property type="match status" value="1"/>
</dbReference>
<evidence type="ECO:0000256" key="4">
    <source>
        <dbReference type="ARBA" id="ARBA00022741"/>
    </source>
</evidence>
<evidence type="ECO:0000313" key="8">
    <source>
        <dbReference type="Proteomes" id="UP000643610"/>
    </source>
</evidence>
<dbReference type="InterPro" id="IPR027417">
    <property type="entry name" value="P-loop_NTPase"/>
</dbReference>
<gene>
    <name evidence="7" type="ORF">H8K33_09020</name>
</gene>
<protein>
    <submittedName>
        <fullName evidence="7">ABC transporter ATP-binding protein</fullName>
    </submittedName>
</protein>
<dbReference type="EMBL" id="JACOFU010000003">
    <property type="protein sequence ID" value="MBC3831647.1"/>
    <property type="molecule type" value="Genomic_DNA"/>
</dbReference>
<comment type="caution">
    <text evidence="7">The sequence shown here is derived from an EMBL/GenBank/DDBJ whole genome shotgun (WGS) entry which is preliminary data.</text>
</comment>
<evidence type="ECO:0000313" key="7">
    <source>
        <dbReference type="EMBL" id="MBC3831647.1"/>
    </source>
</evidence>
<keyword evidence="3" id="KW-1003">Cell membrane</keyword>
<organism evidence="7 8">
    <name type="scientific">Undibacterium amnicola</name>
    <dbReference type="NCBI Taxonomy" id="1834038"/>
    <lineage>
        <taxon>Bacteria</taxon>
        <taxon>Pseudomonadati</taxon>
        <taxon>Pseudomonadota</taxon>
        <taxon>Betaproteobacteria</taxon>
        <taxon>Burkholderiales</taxon>
        <taxon>Oxalobacteraceae</taxon>
        <taxon>Undibacterium</taxon>
    </lineage>
</organism>
<dbReference type="RefSeq" id="WP_186890689.1">
    <property type="nucleotide sequence ID" value="NZ_JACOFU010000003.1"/>
</dbReference>
<dbReference type="InterPro" id="IPR017871">
    <property type="entry name" value="ABC_transporter-like_CS"/>
</dbReference>
<dbReference type="CDD" id="cd03264">
    <property type="entry name" value="ABC_drug_resistance_like"/>
    <property type="match status" value="1"/>
</dbReference>
<dbReference type="PANTHER" id="PTHR43335">
    <property type="entry name" value="ABC TRANSPORTER, ATP-BINDING PROTEIN"/>
    <property type="match status" value="1"/>
</dbReference>
<comment type="similarity">
    <text evidence="1">Belongs to the ABC transporter superfamily.</text>
</comment>
<evidence type="ECO:0000256" key="5">
    <source>
        <dbReference type="ARBA" id="ARBA00022840"/>
    </source>
</evidence>
<evidence type="ECO:0000256" key="3">
    <source>
        <dbReference type="ARBA" id="ARBA00022475"/>
    </source>
</evidence>
<proteinExistence type="inferred from homology"/>